<evidence type="ECO:0000259" key="3">
    <source>
        <dbReference type="SMART" id="SM00635"/>
    </source>
</evidence>
<keyword evidence="1 2" id="KW-0732">Signal</keyword>
<dbReference type="SMART" id="SM00635">
    <property type="entry name" value="BID_2"/>
    <property type="match status" value="2"/>
</dbReference>
<dbReference type="Pfam" id="PF18962">
    <property type="entry name" value="Por_Secre_tail"/>
    <property type="match status" value="1"/>
</dbReference>
<organism evidence="4 5">
    <name type="scientific">Polaribacter sejongensis</name>
    <dbReference type="NCBI Taxonomy" id="985043"/>
    <lineage>
        <taxon>Bacteria</taxon>
        <taxon>Pseudomonadati</taxon>
        <taxon>Bacteroidota</taxon>
        <taxon>Flavobacteriia</taxon>
        <taxon>Flavobacteriales</taxon>
        <taxon>Flavobacteriaceae</taxon>
    </lineage>
</organism>
<dbReference type="SUPFAM" id="SSF49373">
    <property type="entry name" value="Invasin/intimin cell-adhesion fragments"/>
    <property type="match status" value="2"/>
</dbReference>
<dbReference type="Pfam" id="PF07593">
    <property type="entry name" value="UnbV_ASPIC"/>
    <property type="match status" value="1"/>
</dbReference>
<dbReference type="InterPro" id="IPR013517">
    <property type="entry name" value="FG-GAP"/>
</dbReference>
<evidence type="ECO:0000313" key="4">
    <source>
        <dbReference type="EMBL" id="AUC23901.1"/>
    </source>
</evidence>
<keyword evidence="5" id="KW-1185">Reference proteome</keyword>
<name>A0ABM6Q442_9FLAO</name>
<dbReference type="NCBIfam" id="TIGR04183">
    <property type="entry name" value="Por_Secre_tail"/>
    <property type="match status" value="1"/>
</dbReference>
<feature type="signal peptide" evidence="2">
    <location>
        <begin position="1"/>
        <end position="18"/>
    </location>
</feature>
<dbReference type="RefSeq" id="WP_208889879.1">
    <property type="nucleotide sequence ID" value="NZ_CP019336.1"/>
</dbReference>
<dbReference type="PANTHER" id="PTHR16026">
    <property type="entry name" value="CARTILAGE ACIDIC PROTEIN 1"/>
    <property type="match status" value="1"/>
</dbReference>
<proteinExistence type="predicted"/>
<dbReference type="InterPro" id="IPR027039">
    <property type="entry name" value="Crtac1"/>
</dbReference>
<dbReference type="InterPro" id="IPR011519">
    <property type="entry name" value="UnbV_ASPIC"/>
</dbReference>
<evidence type="ECO:0000256" key="2">
    <source>
        <dbReference type="SAM" id="SignalP"/>
    </source>
</evidence>
<dbReference type="Gene3D" id="2.60.40.1080">
    <property type="match status" value="2"/>
</dbReference>
<dbReference type="EMBL" id="CP019336">
    <property type="protein sequence ID" value="AUC23901.1"/>
    <property type="molecule type" value="Genomic_DNA"/>
</dbReference>
<dbReference type="InterPro" id="IPR028994">
    <property type="entry name" value="Integrin_alpha_N"/>
</dbReference>
<dbReference type="Proteomes" id="UP000232721">
    <property type="component" value="Chromosome"/>
</dbReference>
<gene>
    <name evidence="4" type="ORF">BTO15_18170</name>
</gene>
<dbReference type="Gene3D" id="2.130.10.130">
    <property type="entry name" value="Integrin alpha, N-terminal"/>
    <property type="match status" value="2"/>
</dbReference>
<protein>
    <recommendedName>
        <fullName evidence="3">BIG2 domain-containing protein</fullName>
    </recommendedName>
</protein>
<feature type="domain" description="BIG2" evidence="3">
    <location>
        <begin position="918"/>
        <end position="994"/>
    </location>
</feature>
<accession>A0ABM6Q442</accession>
<dbReference type="InterPro" id="IPR008964">
    <property type="entry name" value="Invasin/intimin_cell_adhesion"/>
</dbReference>
<dbReference type="SUPFAM" id="SSF69318">
    <property type="entry name" value="Integrin alpha N-terminal domain"/>
    <property type="match status" value="2"/>
</dbReference>
<dbReference type="InterPro" id="IPR026444">
    <property type="entry name" value="Secre_tail"/>
</dbReference>
<feature type="domain" description="BIG2" evidence="3">
    <location>
        <begin position="1005"/>
        <end position="1081"/>
    </location>
</feature>
<feature type="chain" id="PRO_5045075620" description="BIG2 domain-containing protein" evidence="2">
    <location>
        <begin position="19"/>
        <end position="1293"/>
    </location>
</feature>
<dbReference type="Pfam" id="PF13517">
    <property type="entry name" value="FG-GAP_3"/>
    <property type="match status" value="2"/>
</dbReference>
<sequence>MKKLLLIIIVAFTSSLIAQTSISDFETDDINNPKPDCDATAEWLTDPNVPLISLVVNPKNTGINTTMNSVKYTETASSNKNNSLQLAFNGNTTKTGFALSANKFFKFMVYSQNQTDFDITLHLGNGNVNHFEITKSFSTTLNTWTEVEFDFSGNDTDAVINNAGGWISNIRIHFNEGTVGADDVYFVDEIAMTPTSTVTPVVADILTVPATLQTLTPITTNYIVSGSLYKRLDVQLTSATSYANFSLYADGKIIADNIDVSGSGTFSLNSIVKFSVTGATELKLAATGSDLIIDSFSLTDVSNVVIPEYSDETAAAGIIDEPSLKYAGPTIADMDNDGDYDLILNNHNDSPSKLYWNDGDGTFTKNATDLSLWTLMDLHGSAAADYDNDGDLDLLITLGGGNGSAPTPPVFYKNNNGTLERSDAAVGITKGARGRSPRWADLDSDGDLDLVLINAEGINGDNGEQHIFYRNKGDGTFETINVAGVEDANGERILLTDLDNDHIDDIVIFSPLSIWKGNGDFTFTDVSTAWFPADLVGSYSITSMTDIDIDNDGDLDLYLAKGQGYFGIADNNATDFLPQIKRLDMRVSGSQGTLPFELKADNSITLSGFEFVTRNAYADGYPVFLGSAKQENTIADKTTTLEITQAAADGWPTARTENGFYIGHTGNGVWKMEFVRNADIFWSIHARIDDVTEFTPTGWIPNNRNYQDVLLMNNNQTYTNVSDAWNIPKGGNHWGVTKGDFNNDSFEDLYVYRFGYLTNRVSDYMLLNTGQGKFEITTSHTANNRGASSHGDMGQAFDYNQDGKLDILNGDDEYGLWHMYKNNMSNSNNYVTVNVGYAPNSNVDPLGAEITVTTDNKTFKRRVGSAGEAHSQSLLNIAHFGLGQENHIVKVEVRWRDGEMLTILDEGVNKIIDTNTVDPTDITITPNPLEVRVGEDEGLSLAFLPVNASQDVTWSSSDETIATVDNEGNVTGVLEGTVTITATSIPANTISGSATINVVAWYGINIASITITPETADIVGGQKITLTSEITPANADDLTITWSSSNDVIATVNSNGQVTGVASGTVTITATTTDGAKTDTSIITVTESVTASLTFDDASKYTTTAFSTGGDLVITTNYHAGSGHKVIAKEYGGIKYWLRHLNAGWVPQNDYLVVDASALDTESGTSTATISLENAIPTADLPSGDFYWLWITFYSSDGDKHITLQALNINIVEGSLNVIDINKNGFLLYPNPANTHLFVNPDLSNTFFKIIDIQGREVLKLKSDNSGRIDINNLAPGIYYLKNNNKTGKFIKK</sequence>
<dbReference type="Pfam" id="PF02368">
    <property type="entry name" value="Big_2"/>
    <property type="match status" value="2"/>
</dbReference>
<dbReference type="InterPro" id="IPR003343">
    <property type="entry name" value="Big_2"/>
</dbReference>
<dbReference type="PANTHER" id="PTHR16026:SF0">
    <property type="entry name" value="CARTILAGE ACIDIC PROTEIN 1"/>
    <property type="match status" value="1"/>
</dbReference>
<evidence type="ECO:0000256" key="1">
    <source>
        <dbReference type="ARBA" id="ARBA00022729"/>
    </source>
</evidence>
<evidence type="ECO:0000313" key="5">
    <source>
        <dbReference type="Proteomes" id="UP000232721"/>
    </source>
</evidence>
<reference evidence="4 5" key="1">
    <citation type="submission" date="2017-02" db="EMBL/GenBank/DDBJ databases">
        <title>Trade-off between light-utilization and light-protection in marine flavobacteria.</title>
        <authorList>
            <person name="Kumagai Y."/>
            <person name="Yoshizawa S."/>
            <person name="Kogure K."/>
            <person name="Iwasaki W."/>
        </authorList>
    </citation>
    <scope>NUCLEOTIDE SEQUENCE [LARGE SCALE GENOMIC DNA]</scope>
    <source>
        <strain evidence="4 5">KCTC 23670</strain>
    </source>
</reference>